<dbReference type="GO" id="GO:0033229">
    <property type="term" value="F:cysteine transmembrane transporter activity"/>
    <property type="evidence" value="ECO:0007669"/>
    <property type="project" value="TreeGrafter"/>
</dbReference>
<feature type="transmembrane region" description="Helical" evidence="7">
    <location>
        <begin position="309"/>
        <end position="329"/>
    </location>
</feature>
<dbReference type="PANTHER" id="PTHR43791">
    <property type="entry name" value="PERMEASE-RELATED"/>
    <property type="match status" value="1"/>
</dbReference>
<dbReference type="Gene3D" id="1.20.1250.20">
    <property type="entry name" value="MFS general substrate transporter like domains"/>
    <property type="match status" value="1"/>
</dbReference>
<protein>
    <recommendedName>
        <fullName evidence="10">Major facilitator superfamily (MFS) profile domain-containing protein</fullName>
    </recommendedName>
</protein>
<name>A0A8H7N6Y8_BIOOC</name>
<gene>
    <name evidence="8" type="ORF">IM811_016231</name>
</gene>
<evidence type="ECO:0000313" key="9">
    <source>
        <dbReference type="Proteomes" id="UP000616885"/>
    </source>
</evidence>
<comment type="subcellular location">
    <subcellularLocation>
        <location evidence="1">Membrane</location>
        <topology evidence="1">Multi-pass membrane protein</topology>
    </subcellularLocation>
</comment>
<feature type="transmembrane region" description="Helical" evidence="7">
    <location>
        <begin position="155"/>
        <end position="175"/>
    </location>
</feature>
<feature type="transmembrane region" description="Helical" evidence="7">
    <location>
        <begin position="400"/>
        <end position="421"/>
    </location>
</feature>
<dbReference type="InterPro" id="IPR036259">
    <property type="entry name" value="MFS_trans_sf"/>
</dbReference>
<keyword evidence="4 7" id="KW-1133">Transmembrane helix</keyword>
<keyword evidence="3 7" id="KW-0812">Transmembrane</keyword>
<evidence type="ECO:0000256" key="4">
    <source>
        <dbReference type="ARBA" id="ARBA00022989"/>
    </source>
</evidence>
<feature type="transmembrane region" description="Helical" evidence="7">
    <location>
        <begin position="58"/>
        <end position="82"/>
    </location>
</feature>
<dbReference type="InterPro" id="IPR011701">
    <property type="entry name" value="MFS"/>
</dbReference>
<comment type="similarity">
    <text evidence="6">Belongs to the major facilitator superfamily. Allantoate permease family.</text>
</comment>
<accession>A0A8H7N6Y8</accession>
<feature type="transmembrane region" description="Helical" evidence="7">
    <location>
        <begin position="341"/>
        <end position="360"/>
    </location>
</feature>
<dbReference type="Proteomes" id="UP000616885">
    <property type="component" value="Unassembled WGS sequence"/>
</dbReference>
<evidence type="ECO:0000256" key="2">
    <source>
        <dbReference type="ARBA" id="ARBA00022448"/>
    </source>
</evidence>
<dbReference type="FunFam" id="1.20.1250.20:FF:000064">
    <property type="entry name" value="MFS allantoate transporter"/>
    <property type="match status" value="1"/>
</dbReference>
<reference evidence="8" key="1">
    <citation type="submission" date="2020-10" db="EMBL/GenBank/DDBJ databases">
        <title>High-Quality Genome Resource of Clonostachys rosea strain S41 by Oxford Nanopore Long-Read Sequencing.</title>
        <authorList>
            <person name="Wang H."/>
        </authorList>
    </citation>
    <scope>NUCLEOTIDE SEQUENCE</scope>
    <source>
        <strain evidence="8">S41</strain>
    </source>
</reference>
<evidence type="ECO:0000256" key="7">
    <source>
        <dbReference type="SAM" id="Phobius"/>
    </source>
</evidence>
<organism evidence="8 9">
    <name type="scientific">Bionectria ochroleuca</name>
    <name type="common">Gliocladium roseum</name>
    <dbReference type="NCBI Taxonomy" id="29856"/>
    <lineage>
        <taxon>Eukaryota</taxon>
        <taxon>Fungi</taxon>
        <taxon>Dikarya</taxon>
        <taxon>Ascomycota</taxon>
        <taxon>Pezizomycotina</taxon>
        <taxon>Sordariomycetes</taxon>
        <taxon>Hypocreomycetidae</taxon>
        <taxon>Hypocreales</taxon>
        <taxon>Bionectriaceae</taxon>
        <taxon>Clonostachys</taxon>
    </lineage>
</organism>
<evidence type="ECO:0000256" key="5">
    <source>
        <dbReference type="ARBA" id="ARBA00023136"/>
    </source>
</evidence>
<dbReference type="EMBL" id="JADCTT010000007">
    <property type="protein sequence ID" value="KAF9750204.1"/>
    <property type="molecule type" value="Genomic_DNA"/>
</dbReference>
<dbReference type="SUPFAM" id="SSF103473">
    <property type="entry name" value="MFS general substrate transporter"/>
    <property type="match status" value="1"/>
</dbReference>
<feature type="transmembrane region" description="Helical" evidence="7">
    <location>
        <begin position="94"/>
        <end position="111"/>
    </location>
</feature>
<evidence type="ECO:0000256" key="3">
    <source>
        <dbReference type="ARBA" id="ARBA00022692"/>
    </source>
</evidence>
<sequence length="515" mass="57921">MKADGDKNLTHVEDGEVGKNQTNLGLVDNEVARYVGENRVHIDDAENKRLKRMIDKRILVVMIVTYFTQSLDRGTMSFASIMGIIDDAKLGHNQYSWFTTIMYLVVLVAEYPENWILQRVPIAKWLSINIILWGAVLALHAVGSNFGGLLALRGLLGLFETVCQPAFVLLSSTWYKKEEQASTIIYWYMMNGLQQILGGLAAFAFSFVPHDSPIKSWQALFMTYGIATVFWGLFVLFWMPDSPMKAKCWSEEDKKLMIERVRENRTGVQNRVFRKEQIYHAIADPQVYAFALIQVCTTLPSGGIVQTTILVMMLGLLPTIAGVVVLISVPFHIDKRVGLLIAYYIIYSFWTCSGLALSLVSRNVAGQTKKSAVIASNFVFWAVGNAIGPQCFRDQDAPRYFLALAIILGCFVFLEIVLFALRTYYIWINKQRDAKVASGEVVDDVNFAHAFEDITDNVHFLVVNPGIPRKYWLILVEMAVVIFDCPQPDEVFASIAGGIHNSLCLKLNHHVALPI</sequence>
<evidence type="ECO:0008006" key="10">
    <source>
        <dbReference type="Google" id="ProtNLM"/>
    </source>
</evidence>
<keyword evidence="2" id="KW-0813">Transport</keyword>
<dbReference type="Pfam" id="PF07690">
    <property type="entry name" value="MFS_1"/>
    <property type="match status" value="1"/>
</dbReference>
<keyword evidence="5 7" id="KW-0472">Membrane</keyword>
<comment type="caution">
    <text evidence="8">The sequence shown here is derived from an EMBL/GenBank/DDBJ whole genome shotgun (WGS) entry which is preliminary data.</text>
</comment>
<dbReference type="GO" id="GO:0016020">
    <property type="term" value="C:membrane"/>
    <property type="evidence" value="ECO:0007669"/>
    <property type="project" value="UniProtKB-SubCell"/>
</dbReference>
<dbReference type="AlphaFoldDB" id="A0A8H7N6Y8"/>
<feature type="transmembrane region" description="Helical" evidence="7">
    <location>
        <begin position="219"/>
        <end position="239"/>
    </location>
</feature>
<feature type="transmembrane region" description="Helical" evidence="7">
    <location>
        <begin position="123"/>
        <end position="143"/>
    </location>
</feature>
<feature type="transmembrane region" description="Helical" evidence="7">
    <location>
        <begin position="372"/>
        <end position="388"/>
    </location>
</feature>
<proteinExistence type="inferred from homology"/>
<evidence type="ECO:0000256" key="6">
    <source>
        <dbReference type="ARBA" id="ARBA00037968"/>
    </source>
</evidence>
<evidence type="ECO:0000256" key="1">
    <source>
        <dbReference type="ARBA" id="ARBA00004141"/>
    </source>
</evidence>
<feature type="transmembrane region" description="Helical" evidence="7">
    <location>
        <begin position="187"/>
        <end position="207"/>
    </location>
</feature>
<evidence type="ECO:0000313" key="8">
    <source>
        <dbReference type="EMBL" id="KAF9750204.1"/>
    </source>
</evidence>
<dbReference type="PANTHER" id="PTHR43791:SF63">
    <property type="entry name" value="HIGH AFFINITY CYSTEINE TRANSPORTER"/>
    <property type="match status" value="1"/>
</dbReference>